<evidence type="ECO:0000256" key="3">
    <source>
        <dbReference type="ARBA" id="ARBA00022692"/>
    </source>
</evidence>
<evidence type="ECO:0000256" key="4">
    <source>
        <dbReference type="ARBA" id="ARBA00022989"/>
    </source>
</evidence>
<keyword evidence="9" id="KW-1185">Reference proteome</keyword>
<keyword evidence="3 7" id="KW-0812">Transmembrane</keyword>
<feature type="region of interest" description="Disordered" evidence="6">
    <location>
        <begin position="1"/>
        <end position="31"/>
    </location>
</feature>
<name>A0ABQ6JS60_9MICO</name>
<evidence type="ECO:0000313" key="8">
    <source>
        <dbReference type="EMBL" id="GMA90080.1"/>
    </source>
</evidence>
<feature type="transmembrane region" description="Helical" evidence="7">
    <location>
        <begin position="88"/>
        <end position="107"/>
    </location>
</feature>
<dbReference type="PANTHER" id="PTHR47089:SF1">
    <property type="entry name" value="GUANOSINE ABC TRANSPORTER PERMEASE PROTEIN NUPP"/>
    <property type="match status" value="1"/>
</dbReference>
<evidence type="ECO:0008006" key="10">
    <source>
        <dbReference type="Google" id="ProtNLM"/>
    </source>
</evidence>
<dbReference type="Pfam" id="PF02653">
    <property type="entry name" value="BPD_transp_2"/>
    <property type="match status" value="1"/>
</dbReference>
<proteinExistence type="predicted"/>
<evidence type="ECO:0000313" key="9">
    <source>
        <dbReference type="Proteomes" id="UP001157069"/>
    </source>
</evidence>
<evidence type="ECO:0000256" key="2">
    <source>
        <dbReference type="ARBA" id="ARBA00022475"/>
    </source>
</evidence>
<keyword evidence="5 7" id="KW-0472">Membrane</keyword>
<organism evidence="8 9">
    <name type="scientific">Homoserinibacter gongjuensis</name>
    <dbReference type="NCBI Taxonomy" id="1162968"/>
    <lineage>
        <taxon>Bacteria</taxon>
        <taxon>Bacillati</taxon>
        <taxon>Actinomycetota</taxon>
        <taxon>Actinomycetes</taxon>
        <taxon>Micrococcales</taxon>
        <taxon>Microbacteriaceae</taxon>
        <taxon>Homoserinibacter</taxon>
    </lineage>
</organism>
<protein>
    <recommendedName>
        <fullName evidence="10">ABC transporter permease</fullName>
    </recommendedName>
</protein>
<dbReference type="CDD" id="cd06580">
    <property type="entry name" value="TM_PBP1_transp_TpRbsC_like"/>
    <property type="match status" value="1"/>
</dbReference>
<feature type="region of interest" description="Disordered" evidence="6">
    <location>
        <begin position="235"/>
        <end position="265"/>
    </location>
</feature>
<feature type="transmembrane region" description="Helical" evidence="7">
    <location>
        <begin position="127"/>
        <end position="146"/>
    </location>
</feature>
<comment type="subcellular location">
    <subcellularLocation>
        <location evidence="1">Cell membrane</location>
        <topology evidence="1">Multi-pass membrane protein</topology>
    </subcellularLocation>
</comment>
<dbReference type="Proteomes" id="UP001157069">
    <property type="component" value="Unassembled WGS sequence"/>
</dbReference>
<evidence type="ECO:0000256" key="7">
    <source>
        <dbReference type="SAM" id="Phobius"/>
    </source>
</evidence>
<feature type="transmembrane region" description="Helical" evidence="7">
    <location>
        <begin position="207"/>
        <end position="225"/>
    </location>
</feature>
<feature type="compositionally biased region" description="Basic residues" evidence="6">
    <location>
        <begin position="255"/>
        <end position="265"/>
    </location>
</feature>
<dbReference type="InterPro" id="IPR001851">
    <property type="entry name" value="ABC_transp_permease"/>
</dbReference>
<sequence length="294" mass="31299">MSDDQQIPPHGQVPEPVEPEQVPAAQRDDSPQPAANRVLREIFSAGWLISVLAIVIALLVGAVLIAVTDPTVQKASGYFFARPGDTFAAIWNAVLGGYTALFEGAIFNPKRGDFLRAIKPLSDTLTFATPLIAAGLGVALTFRVGMFNIGGRGQILIAAACAGWVSWSFELPAPVHILLATVAAIVGGALWAGIAGVLKARTGAHEVIVTIMLNYVALYLISFLLKTPGAPGTRLQHSEITTGPAERHLPLADRPHRRRRVPRAPRIHLRDPRDCLGLVSAQPLEPGLPLPRGG</sequence>
<feature type="compositionally biased region" description="Basic and acidic residues" evidence="6">
    <location>
        <begin position="245"/>
        <end position="254"/>
    </location>
</feature>
<evidence type="ECO:0000256" key="6">
    <source>
        <dbReference type="SAM" id="MobiDB-lite"/>
    </source>
</evidence>
<feature type="transmembrane region" description="Helical" evidence="7">
    <location>
        <begin position="45"/>
        <end position="67"/>
    </location>
</feature>
<evidence type="ECO:0000256" key="5">
    <source>
        <dbReference type="ARBA" id="ARBA00023136"/>
    </source>
</evidence>
<keyword evidence="4 7" id="KW-1133">Transmembrane helix</keyword>
<dbReference type="EMBL" id="BSVA01000001">
    <property type="protein sequence ID" value="GMA90080.1"/>
    <property type="molecule type" value="Genomic_DNA"/>
</dbReference>
<comment type="caution">
    <text evidence="8">The sequence shown here is derived from an EMBL/GenBank/DDBJ whole genome shotgun (WGS) entry which is preliminary data.</text>
</comment>
<accession>A0ABQ6JS60</accession>
<evidence type="ECO:0000256" key="1">
    <source>
        <dbReference type="ARBA" id="ARBA00004651"/>
    </source>
</evidence>
<gene>
    <name evidence="8" type="ORF">GCM10025869_06090</name>
</gene>
<feature type="transmembrane region" description="Helical" evidence="7">
    <location>
        <begin position="175"/>
        <end position="195"/>
    </location>
</feature>
<dbReference type="PANTHER" id="PTHR47089">
    <property type="entry name" value="ABC TRANSPORTER, PERMEASE PROTEIN"/>
    <property type="match status" value="1"/>
</dbReference>
<feature type="compositionally biased region" description="Low complexity" evidence="6">
    <location>
        <begin position="12"/>
        <end position="25"/>
    </location>
</feature>
<keyword evidence="2" id="KW-1003">Cell membrane</keyword>
<reference evidence="9" key="1">
    <citation type="journal article" date="2019" name="Int. J. Syst. Evol. Microbiol.">
        <title>The Global Catalogue of Microorganisms (GCM) 10K type strain sequencing project: providing services to taxonomists for standard genome sequencing and annotation.</title>
        <authorList>
            <consortium name="The Broad Institute Genomics Platform"/>
            <consortium name="The Broad Institute Genome Sequencing Center for Infectious Disease"/>
            <person name="Wu L."/>
            <person name="Ma J."/>
        </authorList>
    </citation>
    <scope>NUCLEOTIDE SEQUENCE [LARGE SCALE GENOMIC DNA]</scope>
    <source>
        <strain evidence="9">NBRC 108755</strain>
    </source>
</reference>